<feature type="transmembrane region" description="Helical" evidence="1">
    <location>
        <begin position="15"/>
        <end position="35"/>
    </location>
</feature>
<keyword evidence="1" id="KW-0812">Transmembrane</keyword>
<evidence type="ECO:0000313" key="2">
    <source>
        <dbReference type="EMBL" id="SUZ78110.1"/>
    </source>
</evidence>
<protein>
    <submittedName>
        <fullName evidence="2">Uncharacterized protein</fullName>
    </submittedName>
</protein>
<organism evidence="2">
    <name type="scientific">marine metagenome</name>
    <dbReference type="NCBI Taxonomy" id="408172"/>
    <lineage>
        <taxon>unclassified sequences</taxon>
        <taxon>metagenomes</taxon>
        <taxon>ecological metagenomes</taxon>
    </lineage>
</organism>
<feature type="transmembrane region" description="Helical" evidence="1">
    <location>
        <begin position="47"/>
        <end position="69"/>
    </location>
</feature>
<dbReference type="EMBL" id="UINC01001341">
    <property type="protein sequence ID" value="SUZ78110.1"/>
    <property type="molecule type" value="Genomic_DNA"/>
</dbReference>
<sequence>MIERLQVIATFLSRFRLFIGLLGVIFAGLFLMSLFEVGSAAEYDLLIPAIVGFCWAATLLSFASLFISIPAKFERGANLGARLISRIKRGLAQGLGLLMISLTVALVLLTYRLLRVWLGF</sequence>
<evidence type="ECO:0000256" key="1">
    <source>
        <dbReference type="SAM" id="Phobius"/>
    </source>
</evidence>
<feature type="transmembrane region" description="Helical" evidence="1">
    <location>
        <begin position="90"/>
        <end position="114"/>
    </location>
</feature>
<keyword evidence="1" id="KW-1133">Transmembrane helix</keyword>
<keyword evidence="1" id="KW-0472">Membrane</keyword>
<gene>
    <name evidence="2" type="ORF">METZ01_LOCUS30964</name>
</gene>
<accession>A0A381QGL8</accession>
<dbReference type="AlphaFoldDB" id="A0A381QGL8"/>
<proteinExistence type="predicted"/>
<name>A0A381QGL8_9ZZZZ</name>
<reference evidence="2" key="1">
    <citation type="submission" date="2018-05" db="EMBL/GenBank/DDBJ databases">
        <authorList>
            <person name="Lanie J.A."/>
            <person name="Ng W.-L."/>
            <person name="Kazmierczak K.M."/>
            <person name="Andrzejewski T.M."/>
            <person name="Davidsen T.M."/>
            <person name="Wayne K.J."/>
            <person name="Tettelin H."/>
            <person name="Glass J.I."/>
            <person name="Rusch D."/>
            <person name="Podicherti R."/>
            <person name="Tsui H.-C.T."/>
            <person name="Winkler M.E."/>
        </authorList>
    </citation>
    <scope>NUCLEOTIDE SEQUENCE</scope>
</reference>